<sequence>MHRQSDVLSGTGRQSDAGGLVGQDVAVSSAQQRDDMISPAWLECKSMATPQPAGGMKRKGERRSPQGPRGE</sequence>
<dbReference type="AlphaFoldDB" id="A0A7J6AEZ7"/>
<organism evidence="2 3">
    <name type="scientific">Ameiurus melas</name>
    <name type="common">Black bullhead</name>
    <name type="synonym">Silurus melas</name>
    <dbReference type="NCBI Taxonomy" id="219545"/>
    <lineage>
        <taxon>Eukaryota</taxon>
        <taxon>Metazoa</taxon>
        <taxon>Chordata</taxon>
        <taxon>Craniata</taxon>
        <taxon>Vertebrata</taxon>
        <taxon>Euteleostomi</taxon>
        <taxon>Actinopterygii</taxon>
        <taxon>Neopterygii</taxon>
        <taxon>Teleostei</taxon>
        <taxon>Ostariophysi</taxon>
        <taxon>Siluriformes</taxon>
        <taxon>Ictaluridae</taxon>
        <taxon>Ameiurus</taxon>
    </lineage>
</organism>
<evidence type="ECO:0000256" key="1">
    <source>
        <dbReference type="SAM" id="MobiDB-lite"/>
    </source>
</evidence>
<proteinExistence type="predicted"/>
<evidence type="ECO:0000313" key="3">
    <source>
        <dbReference type="Proteomes" id="UP000593565"/>
    </source>
</evidence>
<accession>A0A7J6AEZ7</accession>
<keyword evidence="3" id="KW-1185">Reference proteome</keyword>
<feature type="region of interest" description="Disordered" evidence="1">
    <location>
        <begin position="1"/>
        <end position="71"/>
    </location>
</feature>
<dbReference type="Proteomes" id="UP000593565">
    <property type="component" value="Unassembled WGS sequence"/>
</dbReference>
<evidence type="ECO:0000313" key="2">
    <source>
        <dbReference type="EMBL" id="KAF4081514.1"/>
    </source>
</evidence>
<feature type="compositionally biased region" description="Polar residues" evidence="1">
    <location>
        <begin position="1"/>
        <end position="14"/>
    </location>
</feature>
<dbReference type="EMBL" id="JAAGNN010000013">
    <property type="protein sequence ID" value="KAF4081514.1"/>
    <property type="molecule type" value="Genomic_DNA"/>
</dbReference>
<gene>
    <name evidence="2" type="ORF">AMELA_G00162100</name>
</gene>
<protein>
    <submittedName>
        <fullName evidence="2">Uncharacterized protein</fullName>
    </submittedName>
</protein>
<name>A0A7J6AEZ7_AMEME</name>
<reference evidence="2 3" key="1">
    <citation type="submission" date="2020-02" db="EMBL/GenBank/DDBJ databases">
        <title>A chromosome-scale genome assembly of the black bullhead catfish (Ameiurus melas).</title>
        <authorList>
            <person name="Wen M."/>
            <person name="Zham M."/>
            <person name="Cabau C."/>
            <person name="Klopp C."/>
            <person name="Donnadieu C."/>
            <person name="Roques C."/>
            <person name="Bouchez O."/>
            <person name="Lampietro C."/>
            <person name="Jouanno E."/>
            <person name="Herpin A."/>
            <person name="Louis A."/>
            <person name="Berthelot C."/>
            <person name="Parey E."/>
            <person name="Roest-Crollius H."/>
            <person name="Braasch I."/>
            <person name="Postlethwait J."/>
            <person name="Robinson-Rechavi M."/>
            <person name="Echchiki A."/>
            <person name="Begum T."/>
            <person name="Montfort J."/>
            <person name="Schartl M."/>
            <person name="Bobe J."/>
            <person name="Guiguen Y."/>
        </authorList>
    </citation>
    <scope>NUCLEOTIDE SEQUENCE [LARGE SCALE GENOMIC DNA]</scope>
    <source>
        <strain evidence="2">M_S1</strain>
        <tissue evidence="2">Blood</tissue>
    </source>
</reference>
<comment type="caution">
    <text evidence="2">The sequence shown here is derived from an EMBL/GenBank/DDBJ whole genome shotgun (WGS) entry which is preliminary data.</text>
</comment>